<name>A0A2P4X119_9STRA</name>
<dbReference type="OrthoDB" id="128576at2759"/>
<feature type="compositionally biased region" description="Polar residues" evidence="1">
    <location>
        <begin position="344"/>
        <end position="355"/>
    </location>
</feature>
<comment type="caution">
    <text evidence="2">The sequence shown here is derived from an EMBL/GenBank/DDBJ whole genome shotgun (WGS) entry which is preliminary data.</text>
</comment>
<evidence type="ECO:0000313" key="3">
    <source>
        <dbReference type="Proteomes" id="UP000237271"/>
    </source>
</evidence>
<evidence type="ECO:0000313" key="2">
    <source>
        <dbReference type="EMBL" id="POM59234.1"/>
    </source>
</evidence>
<gene>
    <name evidence="2" type="ORF">PHPALM_32069</name>
</gene>
<reference evidence="2 3" key="1">
    <citation type="journal article" date="2017" name="Genome Biol. Evol.">
        <title>Phytophthora megakarya and P. palmivora, closely related causal agents of cacao black pod rot, underwent increases in genome sizes and gene numbers by different mechanisms.</title>
        <authorList>
            <person name="Ali S.S."/>
            <person name="Shao J."/>
            <person name="Lary D.J."/>
            <person name="Kronmiller B."/>
            <person name="Shen D."/>
            <person name="Strem M.D."/>
            <person name="Amoako-Attah I."/>
            <person name="Akrofi A.Y."/>
            <person name="Begoude B.A."/>
            <person name="Ten Hoopen G.M."/>
            <person name="Coulibaly K."/>
            <person name="Kebe B.I."/>
            <person name="Melnick R.L."/>
            <person name="Guiltinan M.J."/>
            <person name="Tyler B.M."/>
            <person name="Meinhardt L.W."/>
            <person name="Bailey B.A."/>
        </authorList>
    </citation>
    <scope>NUCLEOTIDE SEQUENCE [LARGE SCALE GENOMIC DNA]</scope>
    <source>
        <strain evidence="3">sbr112.9</strain>
    </source>
</reference>
<dbReference type="AlphaFoldDB" id="A0A2P4X119"/>
<dbReference type="EMBL" id="NCKW01017272">
    <property type="protein sequence ID" value="POM59234.1"/>
    <property type="molecule type" value="Genomic_DNA"/>
</dbReference>
<keyword evidence="3" id="KW-1185">Reference proteome</keyword>
<feature type="region of interest" description="Disordered" evidence="1">
    <location>
        <begin position="281"/>
        <end position="310"/>
    </location>
</feature>
<proteinExistence type="predicted"/>
<feature type="compositionally biased region" description="Acidic residues" evidence="1">
    <location>
        <begin position="188"/>
        <end position="200"/>
    </location>
</feature>
<feature type="region of interest" description="Disordered" evidence="1">
    <location>
        <begin position="331"/>
        <end position="366"/>
    </location>
</feature>
<sequence length="797" mass="87570">MRARATRIFHGSVKFIKPASWVDLRLNSMAETPSPHSPLLPVEIPAMAGTTVTRVMSKETEALTADKSTAGGTSGRDKPDADGFYTKTSKNKKGGQRSNTQSASSVGKSDPNADDRTGIKPSPPKAPIAIESNMTPTAAAKEGKTAKNPRNHHVGGPAAGKSKTTGKASRRFESFQRTQALGRYEALLDSDSDEEGDNMETDSSGAYQDADDAPYAFAEDADIPMSGVENMAAALDTGAMMSAEEKEDINMETTTTTEDKEWPNIAVQSSNGMVIMAAASVAPSPPIPNSSKPSKRKKQHENKVGLQQGALKGMQSSMANYILKADKELQADEPDEQASALKGTMSSVPKDSVTTGDFVPSTPDSQEDVIIGESRTGTAEEDRDLPIQVGHWLNSFQGTEVAVAANVQCAFLALYASTINHSAPQLQNSTSTISHATDLKRSIYSLMMNNLRRDVEVGLIDPILEYSKIFPKRPPHTSQAAAIAALYSHYDVARERSVDEQVPSSCWAGPNELRAMAQYLPARDYLEACWQLHVLPTFLVLRHHDRHFSGVSHGELFLQWRAEGDVKYASTISDMYNWKGSVNDMTPAEASVALQTINQLDNTPDVNGLMYKRLEMRDRLNLVHARLGLPLLDQSQVTIDWPVVLPLEESYIHAAYGIDDYAANSQSDNTEDLIVARLPIRQARPATGNMVANTYFRILRDPLDKPTDEVDVPLNDLVTAANAKAFALWCSLYRDELEIPLTKRRNPKPSAIREWLLTNTSALRHFFAFLPRRPKAGHWIAYFNGEHAKRTKNSWMR</sequence>
<feature type="region of interest" description="Disordered" evidence="1">
    <location>
        <begin position="61"/>
        <end position="210"/>
    </location>
</feature>
<organism evidence="2 3">
    <name type="scientific">Phytophthora palmivora</name>
    <dbReference type="NCBI Taxonomy" id="4796"/>
    <lineage>
        <taxon>Eukaryota</taxon>
        <taxon>Sar</taxon>
        <taxon>Stramenopiles</taxon>
        <taxon>Oomycota</taxon>
        <taxon>Peronosporomycetes</taxon>
        <taxon>Peronosporales</taxon>
        <taxon>Peronosporaceae</taxon>
        <taxon>Phytophthora</taxon>
    </lineage>
</organism>
<evidence type="ECO:0000256" key="1">
    <source>
        <dbReference type="SAM" id="MobiDB-lite"/>
    </source>
</evidence>
<protein>
    <submittedName>
        <fullName evidence="2">Uncharacterized protein</fullName>
    </submittedName>
</protein>
<dbReference type="Proteomes" id="UP000237271">
    <property type="component" value="Unassembled WGS sequence"/>
</dbReference>
<accession>A0A2P4X119</accession>
<feature type="compositionally biased region" description="Polar residues" evidence="1">
    <location>
        <begin position="96"/>
        <end position="107"/>
    </location>
</feature>